<evidence type="ECO:0000256" key="8">
    <source>
        <dbReference type="ARBA" id="ARBA00023136"/>
    </source>
</evidence>
<protein>
    <submittedName>
        <fullName evidence="11">Inner membrane amino-acid ABC transporter permease protein YecS</fullName>
    </submittedName>
</protein>
<comment type="subcellular location">
    <subcellularLocation>
        <location evidence="1 9">Cell membrane</location>
        <topology evidence="1 9">Multi-pass membrane protein</topology>
    </subcellularLocation>
</comment>
<dbReference type="RefSeq" id="WP_047808888.1">
    <property type="nucleotide sequence ID" value="NZ_LDZY01000003.1"/>
</dbReference>
<feature type="transmembrane region" description="Helical" evidence="9">
    <location>
        <begin position="20"/>
        <end position="43"/>
    </location>
</feature>
<dbReference type="PROSITE" id="PS50928">
    <property type="entry name" value="ABC_TM1"/>
    <property type="match status" value="1"/>
</dbReference>
<feature type="domain" description="ABC transmembrane type-1" evidence="10">
    <location>
        <begin position="19"/>
        <end position="212"/>
    </location>
</feature>
<dbReference type="Proteomes" id="UP000036356">
    <property type="component" value="Unassembled WGS sequence"/>
</dbReference>
<evidence type="ECO:0000256" key="5">
    <source>
        <dbReference type="ARBA" id="ARBA00022692"/>
    </source>
</evidence>
<evidence type="ECO:0000256" key="9">
    <source>
        <dbReference type="RuleBase" id="RU363032"/>
    </source>
</evidence>
<evidence type="ECO:0000256" key="4">
    <source>
        <dbReference type="ARBA" id="ARBA00022475"/>
    </source>
</evidence>
<name>A0A0J1FUS3_9FIRM</name>
<feature type="transmembrane region" description="Helical" evidence="9">
    <location>
        <begin position="191"/>
        <end position="214"/>
    </location>
</feature>
<dbReference type="NCBIfam" id="TIGR01726">
    <property type="entry name" value="HEQRo_perm_3TM"/>
    <property type="match status" value="1"/>
</dbReference>
<proteinExistence type="inferred from homology"/>
<evidence type="ECO:0000256" key="2">
    <source>
        <dbReference type="ARBA" id="ARBA00010072"/>
    </source>
</evidence>
<dbReference type="SUPFAM" id="SSF161098">
    <property type="entry name" value="MetI-like"/>
    <property type="match status" value="1"/>
</dbReference>
<evidence type="ECO:0000313" key="11">
    <source>
        <dbReference type="EMBL" id="KLU67037.1"/>
    </source>
</evidence>
<evidence type="ECO:0000259" key="10">
    <source>
        <dbReference type="PROSITE" id="PS50928"/>
    </source>
</evidence>
<keyword evidence="3 9" id="KW-0813">Transport</keyword>
<dbReference type="Gene3D" id="1.10.3720.10">
    <property type="entry name" value="MetI-like"/>
    <property type="match status" value="1"/>
</dbReference>
<evidence type="ECO:0000256" key="1">
    <source>
        <dbReference type="ARBA" id="ARBA00004651"/>
    </source>
</evidence>
<dbReference type="InterPro" id="IPR000515">
    <property type="entry name" value="MetI-like"/>
</dbReference>
<evidence type="ECO:0000313" key="12">
    <source>
        <dbReference type="Proteomes" id="UP000036356"/>
    </source>
</evidence>
<keyword evidence="6" id="KW-0029">Amino-acid transport</keyword>
<sequence length="225" mass="24940">MGLNWNAAIESIPVLNRAALLTLELTAGAVAIGVVIGLIMALGRLSKITILRGAAITYIDFFRGTPLLVQIFLVYFLIPKLLHWQELPDNYQYIAGIAAMGLNSGAYIAEIFRAGIQSIDRGQTEAARSLGMTHSQAMRHVILPQAFKRVIPPLGNEFIALLKDSSLLSIIAIEELFYSSKIIAGRTFQPIPMYIAAALYYLVMTQLISQWVAYMERRLGKNDLR</sequence>
<dbReference type="CDD" id="cd06261">
    <property type="entry name" value="TM_PBP2"/>
    <property type="match status" value="1"/>
</dbReference>
<keyword evidence="5 9" id="KW-0812">Transmembrane</keyword>
<dbReference type="STRING" id="476652.DEAC_c09710"/>
<accession>A0A0J1FUS3</accession>
<evidence type="ECO:0000256" key="7">
    <source>
        <dbReference type="ARBA" id="ARBA00022989"/>
    </source>
</evidence>
<keyword evidence="8 9" id="KW-0472">Membrane</keyword>
<organism evidence="11 12">
    <name type="scientific">Desulfosporosinus acididurans</name>
    <dbReference type="NCBI Taxonomy" id="476652"/>
    <lineage>
        <taxon>Bacteria</taxon>
        <taxon>Bacillati</taxon>
        <taxon>Bacillota</taxon>
        <taxon>Clostridia</taxon>
        <taxon>Eubacteriales</taxon>
        <taxon>Desulfitobacteriaceae</taxon>
        <taxon>Desulfosporosinus</taxon>
    </lineage>
</organism>
<comment type="similarity">
    <text evidence="2">Belongs to the binding-protein-dependent transport system permease family. HisMQ subfamily.</text>
</comment>
<dbReference type="InterPro" id="IPR035906">
    <property type="entry name" value="MetI-like_sf"/>
</dbReference>
<dbReference type="FunFam" id="1.10.3720.10:FF:000033">
    <property type="entry name" value="Polar amino acid ABC transporter permease"/>
    <property type="match status" value="1"/>
</dbReference>
<evidence type="ECO:0000256" key="3">
    <source>
        <dbReference type="ARBA" id="ARBA00022448"/>
    </source>
</evidence>
<dbReference type="PATRIC" id="fig|476652.3.peg.1000"/>
<feature type="transmembrane region" description="Helical" evidence="9">
    <location>
        <begin position="90"/>
        <end position="109"/>
    </location>
</feature>
<evidence type="ECO:0000256" key="6">
    <source>
        <dbReference type="ARBA" id="ARBA00022970"/>
    </source>
</evidence>
<dbReference type="EMBL" id="LDZY01000003">
    <property type="protein sequence ID" value="KLU67037.1"/>
    <property type="molecule type" value="Genomic_DNA"/>
</dbReference>
<dbReference type="AlphaFoldDB" id="A0A0J1FUS3"/>
<dbReference type="InterPro" id="IPR010065">
    <property type="entry name" value="AA_ABC_transptr_permease_3TM"/>
</dbReference>
<comment type="caution">
    <text evidence="11">The sequence shown here is derived from an EMBL/GenBank/DDBJ whole genome shotgun (WGS) entry which is preliminary data.</text>
</comment>
<dbReference type="InterPro" id="IPR043429">
    <property type="entry name" value="ArtM/GltK/GlnP/TcyL/YhdX-like"/>
</dbReference>
<keyword evidence="4" id="KW-1003">Cell membrane</keyword>
<dbReference type="GO" id="GO:0006865">
    <property type="term" value="P:amino acid transport"/>
    <property type="evidence" value="ECO:0007669"/>
    <property type="project" value="UniProtKB-KW"/>
</dbReference>
<gene>
    <name evidence="11" type="primary">yecS</name>
    <name evidence="11" type="ORF">DEAC_c09710</name>
</gene>
<dbReference type="GO" id="GO:0022857">
    <property type="term" value="F:transmembrane transporter activity"/>
    <property type="evidence" value="ECO:0007669"/>
    <property type="project" value="InterPro"/>
</dbReference>
<keyword evidence="12" id="KW-1185">Reference proteome</keyword>
<dbReference type="Pfam" id="PF00528">
    <property type="entry name" value="BPD_transp_1"/>
    <property type="match status" value="1"/>
</dbReference>
<reference evidence="11 12" key="1">
    <citation type="submission" date="2015-06" db="EMBL/GenBank/DDBJ databases">
        <title>Draft genome of the moderately acidophilic sulfate reducer Candidatus Desulfosporosinus acididurans strain M1.</title>
        <authorList>
            <person name="Poehlein A."/>
            <person name="Petzsch P."/>
            <person name="Johnson B.D."/>
            <person name="Schloemann M."/>
            <person name="Daniel R."/>
            <person name="Muehling M."/>
        </authorList>
    </citation>
    <scope>NUCLEOTIDE SEQUENCE [LARGE SCALE GENOMIC DNA]</scope>
    <source>
        <strain evidence="11 12">M1</strain>
    </source>
</reference>
<dbReference type="PANTHER" id="PTHR30614:SF20">
    <property type="entry name" value="GLUTAMINE TRANSPORT SYSTEM PERMEASE PROTEIN GLNP"/>
    <property type="match status" value="1"/>
</dbReference>
<keyword evidence="7 9" id="KW-1133">Transmembrane helix</keyword>
<dbReference type="PANTHER" id="PTHR30614">
    <property type="entry name" value="MEMBRANE COMPONENT OF AMINO ACID ABC TRANSPORTER"/>
    <property type="match status" value="1"/>
</dbReference>
<feature type="transmembrane region" description="Helical" evidence="9">
    <location>
        <begin position="55"/>
        <end position="78"/>
    </location>
</feature>
<dbReference type="GO" id="GO:0043190">
    <property type="term" value="C:ATP-binding cassette (ABC) transporter complex"/>
    <property type="evidence" value="ECO:0007669"/>
    <property type="project" value="InterPro"/>
</dbReference>